<dbReference type="EMBL" id="MU004198">
    <property type="protein sequence ID" value="KAF2489837.1"/>
    <property type="molecule type" value="Genomic_DNA"/>
</dbReference>
<proteinExistence type="predicted"/>
<sequence length="60" mass="6788">MAIVAIAWSLSKPYMTAPILGMSKVERIKEAVEAVNFELSKEEIESIDKLYIPRNVIGFF</sequence>
<reference evidence="3" key="1">
    <citation type="journal article" date="2020" name="Stud. Mycol.">
        <title>101 Dothideomycetes genomes: a test case for predicting lifestyles and emergence of pathogens.</title>
        <authorList>
            <person name="Haridas S."/>
            <person name="Albert R."/>
            <person name="Binder M."/>
            <person name="Bloem J."/>
            <person name="Labutti K."/>
            <person name="Salamov A."/>
            <person name="Andreopoulos B."/>
            <person name="Baker S."/>
            <person name="Barry K."/>
            <person name="Bills G."/>
            <person name="Bluhm B."/>
            <person name="Cannon C."/>
            <person name="Castanera R."/>
            <person name="Culley D."/>
            <person name="Daum C."/>
            <person name="Ezra D."/>
            <person name="Gonzalez J."/>
            <person name="Henrissat B."/>
            <person name="Kuo A."/>
            <person name="Liang C."/>
            <person name="Lipzen A."/>
            <person name="Lutzoni F."/>
            <person name="Magnuson J."/>
            <person name="Mondo S."/>
            <person name="Nolan M."/>
            <person name="Ohm R."/>
            <person name="Pangilinan J."/>
            <person name="Park H.-J."/>
            <person name="Ramirez L."/>
            <person name="Alfaro M."/>
            <person name="Sun H."/>
            <person name="Tritt A."/>
            <person name="Yoshinaga Y."/>
            <person name="Zwiers L.-H."/>
            <person name="Turgeon B."/>
            <person name="Goodwin S."/>
            <person name="Spatafora J."/>
            <person name="Crous P."/>
            <person name="Grigoriev I."/>
        </authorList>
    </citation>
    <scope>NUCLEOTIDE SEQUENCE</scope>
    <source>
        <strain evidence="3">CBS 269.34</strain>
    </source>
</reference>
<accession>A0A6A6QED0</accession>
<dbReference type="Proteomes" id="UP000799750">
    <property type="component" value="Unassembled WGS sequence"/>
</dbReference>
<keyword evidence="4" id="KW-1185">Reference proteome</keyword>
<dbReference type="GO" id="GO:0016491">
    <property type="term" value="F:oxidoreductase activity"/>
    <property type="evidence" value="ECO:0007669"/>
    <property type="project" value="UniProtKB-KW"/>
</dbReference>
<feature type="domain" description="NADP-dependent oxidoreductase" evidence="2">
    <location>
        <begin position="1"/>
        <end position="51"/>
    </location>
</feature>
<dbReference type="InterPro" id="IPR023210">
    <property type="entry name" value="NADP_OxRdtase_dom"/>
</dbReference>
<dbReference type="OrthoDB" id="48988at2759"/>
<keyword evidence="1" id="KW-0560">Oxidoreductase</keyword>
<dbReference type="AlphaFoldDB" id="A0A6A6QED0"/>
<evidence type="ECO:0000313" key="4">
    <source>
        <dbReference type="Proteomes" id="UP000799750"/>
    </source>
</evidence>
<dbReference type="SUPFAM" id="SSF51430">
    <property type="entry name" value="NAD(P)-linked oxidoreductase"/>
    <property type="match status" value="1"/>
</dbReference>
<evidence type="ECO:0000259" key="2">
    <source>
        <dbReference type="Pfam" id="PF00248"/>
    </source>
</evidence>
<dbReference type="Gene3D" id="3.20.20.100">
    <property type="entry name" value="NADP-dependent oxidoreductase domain"/>
    <property type="match status" value="1"/>
</dbReference>
<name>A0A6A6QED0_9PEZI</name>
<evidence type="ECO:0000256" key="1">
    <source>
        <dbReference type="ARBA" id="ARBA00023002"/>
    </source>
</evidence>
<dbReference type="InterPro" id="IPR036812">
    <property type="entry name" value="NAD(P)_OxRdtase_dom_sf"/>
</dbReference>
<organism evidence="3 4">
    <name type="scientific">Lophium mytilinum</name>
    <dbReference type="NCBI Taxonomy" id="390894"/>
    <lineage>
        <taxon>Eukaryota</taxon>
        <taxon>Fungi</taxon>
        <taxon>Dikarya</taxon>
        <taxon>Ascomycota</taxon>
        <taxon>Pezizomycotina</taxon>
        <taxon>Dothideomycetes</taxon>
        <taxon>Pleosporomycetidae</taxon>
        <taxon>Mytilinidiales</taxon>
        <taxon>Mytilinidiaceae</taxon>
        <taxon>Lophium</taxon>
    </lineage>
</organism>
<dbReference type="Pfam" id="PF00248">
    <property type="entry name" value="Aldo_ket_red"/>
    <property type="match status" value="1"/>
</dbReference>
<evidence type="ECO:0000313" key="3">
    <source>
        <dbReference type="EMBL" id="KAF2489837.1"/>
    </source>
</evidence>
<gene>
    <name evidence="3" type="ORF">BU16DRAFT_531278</name>
</gene>
<protein>
    <recommendedName>
        <fullName evidence="2">NADP-dependent oxidoreductase domain-containing protein</fullName>
    </recommendedName>
</protein>